<name>A0A8I6S377_CIMLE</name>
<dbReference type="InterPro" id="IPR015897">
    <property type="entry name" value="CHK_kinase-like"/>
</dbReference>
<dbReference type="KEGG" id="clec:106671004"/>
<dbReference type="PANTHER" id="PTHR11012">
    <property type="entry name" value="PROTEIN KINASE-LIKE DOMAIN-CONTAINING"/>
    <property type="match status" value="1"/>
</dbReference>
<feature type="domain" description="CHK kinase-like" evidence="1">
    <location>
        <begin position="122"/>
        <end position="317"/>
    </location>
</feature>
<dbReference type="GeneID" id="106671004"/>
<dbReference type="RefSeq" id="XP_014257221.2">
    <property type="nucleotide sequence ID" value="XM_014401735.2"/>
</dbReference>
<dbReference type="PANTHER" id="PTHR11012:SF56">
    <property type="entry name" value="CHK KINASE-LIKE DOMAIN-CONTAINING PROTEIN-RELATED"/>
    <property type="match status" value="1"/>
</dbReference>
<dbReference type="Proteomes" id="UP000494040">
    <property type="component" value="Unassembled WGS sequence"/>
</dbReference>
<proteinExistence type="predicted"/>
<accession>A0A8I6S377</accession>
<protein>
    <recommendedName>
        <fullName evidence="1">CHK kinase-like domain-containing protein</fullName>
    </recommendedName>
</protein>
<organism evidence="2 3">
    <name type="scientific">Cimex lectularius</name>
    <name type="common">Bed bug</name>
    <name type="synonym">Acanthia lectularia</name>
    <dbReference type="NCBI Taxonomy" id="79782"/>
    <lineage>
        <taxon>Eukaryota</taxon>
        <taxon>Metazoa</taxon>
        <taxon>Ecdysozoa</taxon>
        <taxon>Arthropoda</taxon>
        <taxon>Hexapoda</taxon>
        <taxon>Insecta</taxon>
        <taxon>Pterygota</taxon>
        <taxon>Neoptera</taxon>
        <taxon>Paraneoptera</taxon>
        <taxon>Hemiptera</taxon>
        <taxon>Heteroptera</taxon>
        <taxon>Panheteroptera</taxon>
        <taxon>Cimicomorpha</taxon>
        <taxon>Cimicidae</taxon>
        <taxon>Cimex</taxon>
    </lineage>
</organism>
<dbReference type="InterPro" id="IPR011009">
    <property type="entry name" value="Kinase-like_dom_sf"/>
</dbReference>
<reference evidence="2" key="1">
    <citation type="submission" date="2022-01" db="UniProtKB">
        <authorList>
            <consortium name="EnsemblMetazoa"/>
        </authorList>
    </citation>
    <scope>IDENTIFICATION</scope>
</reference>
<dbReference type="AlphaFoldDB" id="A0A8I6S377"/>
<evidence type="ECO:0000313" key="2">
    <source>
        <dbReference type="EnsemblMetazoa" id="XP_014257221.2"/>
    </source>
</evidence>
<keyword evidence="3" id="KW-1185">Reference proteome</keyword>
<dbReference type="Gene3D" id="3.90.1200.10">
    <property type="match status" value="2"/>
</dbReference>
<evidence type="ECO:0000313" key="3">
    <source>
        <dbReference type="Proteomes" id="UP000494040"/>
    </source>
</evidence>
<dbReference type="SMART" id="SM00587">
    <property type="entry name" value="CHK"/>
    <property type="match status" value="2"/>
</dbReference>
<evidence type="ECO:0000259" key="1">
    <source>
        <dbReference type="SMART" id="SM00587"/>
    </source>
</evidence>
<dbReference type="EnsemblMetazoa" id="XM_014401735.2">
    <property type="protein sequence ID" value="XP_014257221.2"/>
    <property type="gene ID" value="LOC106671004"/>
</dbReference>
<dbReference type="OrthoDB" id="8250698at2759"/>
<dbReference type="OMA" id="HINSYIW"/>
<dbReference type="Pfam" id="PF02958">
    <property type="entry name" value="EcKL"/>
    <property type="match status" value="3"/>
</dbReference>
<dbReference type="SUPFAM" id="SSF56112">
    <property type="entry name" value="Protein kinase-like (PK-like)"/>
    <property type="match status" value="2"/>
</dbReference>
<dbReference type="InterPro" id="IPR004119">
    <property type="entry name" value="EcKL"/>
</dbReference>
<feature type="domain" description="CHK kinase-like" evidence="1">
    <location>
        <begin position="679"/>
        <end position="872"/>
    </location>
</feature>
<sequence length="955" mass="110655">MNKNWLETVLKKYDRDRSVANLVSVECEPAAPKGANYYSLILRAKFKLILRSGRETSKTVIIKKVIEAEEQVELLAEYTVFKVETKLFTEILPHMERLMEDHHDGGEKLWPELIGYNPYDTIIFEDLNELNYYVADRRECLDLNHGLLVLKSLGRFHAMSRILLHKGMLSSDDLKPMYLASDSKLTKRIVEGGLTQVSQVMASSWPPEWKETADRIANDVEGACLRIRDLAKINEDTFLVLNHGDCWICNIMFKYSPIDKNQPISLRFIDFQMSHYNSYGWDLVYFIYSSIKAEDRRCSYDKLLASYHESLASTLEFYGMAEDVPTLDDVKKEIDRLDYFAFMVITCIYPVASADTNEAFDMEKMKDVDFSTAYNPEIYRAEKYREAVGEEIKGYIKQGIIYFQVSHINSYIWDIIYFLYSSVKNDVRKKHMTDFYKVYWESLRSNLEFFGFDGTPPTFDDVLKETKRVDYFAFCVVAVLRPIMMSKTDKAYDSEKLSNLEDAVHVVQTEVIETTIENCAYVFIAFMDNGTIILQHFVLEIWPKRIALVSLGLQGKIAMDSNWFEAVLKKQEYEKSTLRVVSVELEDAVPAGVNYASVIKRAKLTVVLGCGRTVTKTVIIKQSHIGKKMDVMLEFDVFRMETKLYRDVLSQMEILLDQFNDRRGKMWCDMLGYVPYKTIVFSDLKNEGFTMVDRKIGQDENHANLVLRCLGRYHAMSKVLLDKRIITDNDTNQFFLGVESLILEHMVKGGVRNVAKTIKEISSGERVKVAERVEAQIEVAQEKLKAIIHEKSDFKVLNHGDCWNCNLMFKYDESGQDPTSLRFLDFQVSHINSYIWDIIYFLYSSVKNDVRKKHMTDFYKVYWESLRSNLEFFGFEGTPPTFDDVLKEAKRVDYFAFFVVAVLRPIMMSKTDKAFDLDKLSNMEDAANAVQKEAIETTIGDCEDVFLDFMENGTI</sequence>